<proteinExistence type="predicted"/>
<dbReference type="Proteomes" id="UP001458880">
    <property type="component" value="Unassembled WGS sequence"/>
</dbReference>
<protein>
    <submittedName>
        <fullName evidence="1">Uncharacterized protein</fullName>
    </submittedName>
</protein>
<sequence>MSETGKSAGNPVAVEVEMDGSQQSHITVQDIIQIVTSTLSNDQSRIKLSNLEIAALLPEFGGGIEEDATSWFQRVETVKLAHNVSEKVVIPIVMVVRDQPIRSP</sequence>
<comment type="caution">
    <text evidence="1">The sequence shown here is derived from an EMBL/GenBank/DDBJ whole genome shotgun (WGS) entry which is preliminary data.</text>
</comment>
<organism evidence="1 2">
    <name type="scientific">Popillia japonica</name>
    <name type="common">Japanese beetle</name>
    <dbReference type="NCBI Taxonomy" id="7064"/>
    <lineage>
        <taxon>Eukaryota</taxon>
        <taxon>Metazoa</taxon>
        <taxon>Ecdysozoa</taxon>
        <taxon>Arthropoda</taxon>
        <taxon>Hexapoda</taxon>
        <taxon>Insecta</taxon>
        <taxon>Pterygota</taxon>
        <taxon>Neoptera</taxon>
        <taxon>Endopterygota</taxon>
        <taxon>Coleoptera</taxon>
        <taxon>Polyphaga</taxon>
        <taxon>Scarabaeiformia</taxon>
        <taxon>Scarabaeidae</taxon>
        <taxon>Rutelinae</taxon>
        <taxon>Popillia</taxon>
    </lineage>
</organism>
<accession>A0AAW1HSJ3</accession>
<dbReference type="AlphaFoldDB" id="A0AAW1HSJ3"/>
<evidence type="ECO:0000313" key="1">
    <source>
        <dbReference type="EMBL" id="KAK9679380.1"/>
    </source>
</evidence>
<reference evidence="1 2" key="1">
    <citation type="journal article" date="2024" name="BMC Genomics">
        <title>De novo assembly and annotation of Popillia japonica's genome with initial clues to its potential as an invasive pest.</title>
        <authorList>
            <person name="Cucini C."/>
            <person name="Boschi S."/>
            <person name="Funari R."/>
            <person name="Cardaioli E."/>
            <person name="Iannotti N."/>
            <person name="Marturano G."/>
            <person name="Paoli F."/>
            <person name="Bruttini M."/>
            <person name="Carapelli A."/>
            <person name="Frati F."/>
            <person name="Nardi F."/>
        </authorList>
    </citation>
    <scope>NUCLEOTIDE SEQUENCE [LARGE SCALE GENOMIC DNA]</scope>
    <source>
        <strain evidence="1">DMR45628</strain>
    </source>
</reference>
<gene>
    <name evidence="1" type="ORF">QE152_g40076</name>
</gene>
<name>A0AAW1HSJ3_POPJA</name>
<dbReference type="EMBL" id="JASPKY010001033">
    <property type="protein sequence ID" value="KAK9679380.1"/>
    <property type="molecule type" value="Genomic_DNA"/>
</dbReference>
<keyword evidence="2" id="KW-1185">Reference proteome</keyword>
<evidence type="ECO:0000313" key="2">
    <source>
        <dbReference type="Proteomes" id="UP001458880"/>
    </source>
</evidence>